<dbReference type="GO" id="GO:0031012">
    <property type="term" value="C:extracellular matrix"/>
    <property type="evidence" value="ECO:0007669"/>
    <property type="project" value="TreeGrafter"/>
</dbReference>
<sequence length="214" mass="23898">MCLCVSFSLSLDLSTSLILSSPPSTLSLYLSLSLSPAVIETQSLQGHREEHSLVSPGSYIIGNTTVDYQKGTDRQTLRTQGPLGADYIIKVKYAAPKDTMVQFLFYQPIRYQWRETDFFPCSVTCGGGYQLNSAECTDIRSSQVLPEHHCNSYPENTKPTPKLKECNMDLCPERHVHVPITMVALWALVKSSAPCRIGSHLGHTLFCFQSWLCM</sequence>
<dbReference type="InterPro" id="IPR036383">
    <property type="entry name" value="TSP1_rpt_sf"/>
</dbReference>
<dbReference type="InterPro" id="IPR050439">
    <property type="entry name" value="ADAMTS_ADAMTS-like"/>
</dbReference>
<dbReference type="PANTHER" id="PTHR13723">
    <property type="entry name" value="ADAMTS A DISINTEGRIN AND METALLOPROTEASE WITH THROMBOSPONDIN MOTIFS PROTEASE"/>
    <property type="match status" value="1"/>
</dbReference>
<reference evidence="2" key="1">
    <citation type="journal article" date="2014" name="Nat. Commun.">
        <title>The rainbow trout genome provides novel insights into evolution after whole-genome duplication in vertebrates.</title>
        <authorList>
            <person name="Berthelot C."/>
            <person name="Brunet F."/>
            <person name="Chalopin D."/>
            <person name="Juanchich A."/>
            <person name="Bernard M."/>
            <person name="Noel B."/>
            <person name="Bento P."/>
            <person name="Da Silva C."/>
            <person name="Labadie K."/>
            <person name="Alberti A."/>
            <person name="Aury J.M."/>
            <person name="Louis A."/>
            <person name="Dehais P."/>
            <person name="Bardou P."/>
            <person name="Montfort J."/>
            <person name="Klopp C."/>
            <person name="Cabau C."/>
            <person name="Gaspin C."/>
            <person name="Thorgaard G.H."/>
            <person name="Boussaha M."/>
            <person name="Quillet E."/>
            <person name="Guyomard R."/>
            <person name="Galiana D."/>
            <person name="Bobe J."/>
            <person name="Volff J.N."/>
            <person name="Genet C."/>
            <person name="Wincker P."/>
            <person name="Jaillon O."/>
            <person name="Roest Crollius H."/>
            <person name="Guiguen Y."/>
        </authorList>
    </citation>
    <scope>NUCLEOTIDE SEQUENCE [LARGE SCALE GENOMIC DNA]</scope>
</reference>
<keyword evidence="1" id="KW-0732">Signal</keyword>
<name>A0A060Z191_ONCMY</name>
<dbReference type="EMBL" id="FR933415">
    <property type="protein sequence ID" value="CDQ97843.1"/>
    <property type="molecule type" value="Genomic_DNA"/>
</dbReference>
<accession>A0A060Z191</accession>
<dbReference type="Pfam" id="PF19030">
    <property type="entry name" value="TSP1_ADAMTS"/>
    <property type="match status" value="1"/>
</dbReference>
<feature type="signal peptide" evidence="1">
    <location>
        <begin position="1"/>
        <end position="16"/>
    </location>
</feature>
<proteinExistence type="predicted"/>
<dbReference type="AlphaFoldDB" id="A0A060Z191"/>
<dbReference type="PaxDb" id="8022-A0A060Z191"/>
<evidence type="ECO:0000313" key="3">
    <source>
        <dbReference type="Proteomes" id="UP000193380"/>
    </source>
</evidence>
<dbReference type="SUPFAM" id="SSF82895">
    <property type="entry name" value="TSP-1 type 1 repeat"/>
    <property type="match status" value="1"/>
</dbReference>
<evidence type="ECO:0008006" key="4">
    <source>
        <dbReference type="Google" id="ProtNLM"/>
    </source>
</evidence>
<dbReference type="Gene3D" id="2.20.100.10">
    <property type="entry name" value="Thrombospondin type-1 (TSP1) repeat"/>
    <property type="match status" value="1"/>
</dbReference>
<protein>
    <recommendedName>
        <fullName evidence="4">ADAMTS/ADAMTS-like Spacer 1 domain-containing protein</fullName>
    </recommendedName>
</protein>
<reference evidence="2" key="2">
    <citation type="submission" date="2014-03" db="EMBL/GenBank/DDBJ databases">
        <authorList>
            <person name="Genoscope - CEA"/>
        </authorList>
    </citation>
    <scope>NUCLEOTIDE SEQUENCE</scope>
</reference>
<gene>
    <name evidence="2" type="ORF">GSONMT00014987001</name>
</gene>
<dbReference type="PANTHER" id="PTHR13723:SF169">
    <property type="entry name" value="ADAMTS-LIKE PROTEIN 3"/>
    <property type="match status" value="1"/>
</dbReference>
<organism evidence="2 3">
    <name type="scientific">Oncorhynchus mykiss</name>
    <name type="common">Rainbow trout</name>
    <name type="synonym">Salmo gairdneri</name>
    <dbReference type="NCBI Taxonomy" id="8022"/>
    <lineage>
        <taxon>Eukaryota</taxon>
        <taxon>Metazoa</taxon>
        <taxon>Chordata</taxon>
        <taxon>Craniata</taxon>
        <taxon>Vertebrata</taxon>
        <taxon>Euteleostomi</taxon>
        <taxon>Actinopterygii</taxon>
        <taxon>Neopterygii</taxon>
        <taxon>Teleostei</taxon>
        <taxon>Protacanthopterygii</taxon>
        <taxon>Salmoniformes</taxon>
        <taxon>Salmonidae</taxon>
        <taxon>Salmoninae</taxon>
        <taxon>Oncorhynchus</taxon>
    </lineage>
</organism>
<evidence type="ECO:0000256" key="1">
    <source>
        <dbReference type="SAM" id="SignalP"/>
    </source>
</evidence>
<feature type="chain" id="PRO_5001592600" description="ADAMTS/ADAMTS-like Spacer 1 domain-containing protein" evidence="1">
    <location>
        <begin position="17"/>
        <end position="214"/>
    </location>
</feature>
<dbReference type="Proteomes" id="UP000193380">
    <property type="component" value="Unassembled WGS sequence"/>
</dbReference>
<dbReference type="STRING" id="8022.A0A060Z191"/>
<evidence type="ECO:0000313" key="2">
    <source>
        <dbReference type="EMBL" id="CDQ97843.1"/>
    </source>
</evidence>